<feature type="region of interest" description="Disordered" evidence="2">
    <location>
        <begin position="648"/>
        <end position="667"/>
    </location>
</feature>
<dbReference type="InterPro" id="IPR035979">
    <property type="entry name" value="RBD_domain_sf"/>
</dbReference>
<evidence type="ECO:0000259" key="3">
    <source>
        <dbReference type="PROSITE" id="PS50102"/>
    </source>
</evidence>
<dbReference type="PROSITE" id="PS50102">
    <property type="entry name" value="RRM"/>
    <property type="match status" value="1"/>
</dbReference>
<dbReference type="GO" id="GO:0005737">
    <property type="term" value="C:cytoplasm"/>
    <property type="evidence" value="ECO:0007669"/>
    <property type="project" value="TreeGrafter"/>
</dbReference>
<name>A0A2P2LCI7_RHIMU</name>
<feature type="compositionally biased region" description="Basic and acidic residues" evidence="2">
    <location>
        <begin position="158"/>
        <end position="170"/>
    </location>
</feature>
<dbReference type="SUPFAM" id="SSF54928">
    <property type="entry name" value="RNA-binding domain, RBD"/>
    <property type="match status" value="1"/>
</dbReference>
<dbReference type="Pfam" id="PF01480">
    <property type="entry name" value="PWI"/>
    <property type="match status" value="1"/>
</dbReference>
<feature type="region of interest" description="Disordered" evidence="2">
    <location>
        <begin position="462"/>
        <end position="481"/>
    </location>
</feature>
<evidence type="ECO:0000256" key="2">
    <source>
        <dbReference type="SAM" id="MobiDB-lite"/>
    </source>
</evidence>
<dbReference type="InterPro" id="IPR002483">
    <property type="entry name" value="PWI_dom"/>
</dbReference>
<evidence type="ECO:0000256" key="1">
    <source>
        <dbReference type="PROSITE-ProRule" id="PRU00176"/>
    </source>
</evidence>
<dbReference type="GO" id="GO:0043488">
    <property type="term" value="P:regulation of mRNA stability"/>
    <property type="evidence" value="ECO:0007669"/>
    <property type="project" value="InterPro"/>
</dbReference>
<dbReference type="PANTHER" id="PTHR14738">
    <property type="entry name" value="ZINC FINGER CCCH DOMAIN-CONTAINING PROTEIN 14"/>
    <property type="match status" value="1"/>
</dbReference>
<dbReference type="InterPro" id="IPR040366">
    <property type="entry name" value="Nab2/ZC3H14"/>
</dbReference>
<feature type="compositionally biased region" description="Polar residues" evidence="2">
    <location>
        <begin position="648"/>
        <end position="663"/>
    </location>
</feature>
<dbReference type="Gene3D" id="1.20.1390.10">
    <property type="entry name" value="PWI domain"/>
    <property type="match status" value="1"/>
</dbReference>
<feature type="domain" description="RRM" evidence="3">
    <location>
        <begin position="517"/>
        <end position="594"/>
    </location>
</feature>
<dbReference type="InterPro" id="IPR000504">
    <property type="entry name" value="RRM_dom"/>
</dbReference>
<sequence>MASVDRVEDRTYRVDFSEEGVAKLRDTVMDKLKEFMGDYTDDTLVEYVIVLLRNGRRKEEARNELNVFLGDDSDSFVSWLWDHLATNLGLYLHPQEPNKGEATKAKPSLEEQAGRNGSHHIVSDSEKGKSGILSRNRHKREWKGLMREGSDPPPLRSSEVDVSHLEEKSSLKFNHIRRSPSPQPLQQKKRRLNDEKQQIKKDQASQATIDAPRRLLQFAVRDAVATLRPPGAEKESSVKRLRSVVATSAGESLLAGQPRRIQSIARVPKPMATVLKAMQEAAEDVMKVKSAGNVFDRLGRNVHASEATEQGIEYGDSCVKDEEYIGVSQIQEEGHSGYLQRSEYSGGHLGTMSQMESGIGSTSDSMSDNEGYDAHVTGNRVMNVSASGGNRNEDSFLQHNVAKNSADIMQVARNKEQDQHVSAANTSHKIVNISVNVNTWKPPHFLALKEPAEMDTQKSVYENEAEPGKSGAKLMKQNSNPVLVRPVTDSKKESQRTLPHVAGSYTAGRPLDDVNSRTIFVSNVHFAANKDSLSRHFSKFGELLKVVIVTDAATGQPKGSAYVEFMQKEAADNALALNGTSFMSRILKVVKRSSANQEAGTSMTWPHIARGPLYAAARFSRAPFPRGVPGIFRPRLPMKPGARSLQWNRDAQGSAADSGTSGSVRPVLSPTIRSLTYVRTESKADGNSGTT</sequence>
<feature type="compositionally biased region" description="Basic and acidic residues" evidence="2">
    <location>
        <begin position="96"/>
        <end position="113"/>
    </location>
</feature>
<feature type="compositionally biased region" description="Basic and acidic residues" evidence="2">
    <location>
        <begin position="192"/>
        <end position="203"/>
    </location>
</feature>
<organism evidence="4">
    <name type="scientific">Rhizophora mucronata</name>
    <name type="common">Asiatic mangrove</name>
    <dbReference type="NCBI Taxonomy" id="61149"/>
    <lineage>
        <taxon>Eukaryota</taxon>
        <taxon>Viridiplantae</taxon>
        <taxon>Streptophyta</taxon>
        <taxon>Embryophyta</taxon>
        <taxon>Tracheophyta</taxon>
        <taxon>Spermatophyta</taxon>
        <taxon>Magnoliopsida</taxon>
        <taxon>eudicotyledons</taxon>
        <taxon>Gunneridae</taxon>
        <taxon>Pentapetalae</taxon>
        <taxon>rosids</taxon>
        <taxon>fabids</taxon>
        <taxon>Malpighiales</taxon>
        <taxon>Rhizophoraceae</taxon>
        <taxon>Rhizophora</taxon>
    </lineage>
</organism>
<dbReference type="AlphaFoldDB" id="A0A2P2LCI7"/>
<accession>A0A2P2LCI7</accession>
<dbReference type="GO" id="GO:0008143">
    <property type="term" value="F:poly(A) binding"/>
    <property type="evidence" value="ECO:0007669"/>
    <property type="project" value="InterPro"/>
</dbReference>
<reference evidence="4" key="1">
    <citation type="submission" date="2018-02" db="EMBL/GenBank/DDBJ databases">
        <title>Rhizophora mucronata_Transcriptome.</title>
        <authorList>
            <person name="Meera S.P."/>
            <person name="Sreeshan A."/>
            <person name="Augustine A."/>
        </authorList>
    </citation>
    <scope>NUCLEOTIDE SEQUENCE</scope>
    <source>
        <tissue evidence="4">Leaf</tissue>
    </source>
</reference>
<dbReference type="FunFam" id="1.20.1390.10:FF:000005">
    <property type="entry name" value="RNA binding (RRM/RBD/RNP motifs) family protein"/>
    <property type="match status" value="1"/>
</dbReference>
<dbReference type="EMBL" id="GGEC01035166">
    <property type="protein sequence ID" value="MBX15650.1"/>
    <property type="molecule type" value="Transcribed_RNA"/>
</dbReference>
<dbReference type="GO" id="GO:0005634">
    <property type="term" value="C:nucleus"/>
    <property type="evidence" value="ECO:0007669"/>
    <property type="project" value="TreeGrafter"/>
</dbReference>
<dbReference type="Pfam" id="PF00076">
    <property type="entry name" value="RRM_1"/>
    <property type="match status" value="1"/>
</dbReference>
<feature type="region of interest" description="Disordered" evidence="2">
    <location>
        <begin position="93"/>
        <end position="210"/>
    </location>
</feature>
<dbReference type="InterPro" id="IPR012677">
    <property type="entry name" value="Nucleotide-bd_a/b_plait_sf"/>
</dbReference>
<protein>
    <recommendedName>
        <fullName evidence="3">RRM domain-containing protein</fullName>
    </recommendedName>
</protein>
<evidence type="ECO:0000313" key="4">
    <source>
        <dbReference type="EMBL" id="MBX15650.1"/>
    </source>
</evidence>
<dbReference type="SMART" id="SM00360">
    <property type="entry name" value="RRM"/>
    <property type="match status" value="1"/>
</dbReference>
<keyword evidence="1" id="KW-0694">RNA-binding</keyword>
<proteinExistence type="predicted"/>
<dbReference type="PANTHER" id="PTHR14738:SF32">
    <property type="entry name" value="RNA BINDING (RRM_RBD_RNP MOTIFS) FAMILY PROTEIN"/>
    <property type="match status" value="1"/>
</dbReference>
<dbReference type="Gene3D" id="3.30.70.330">
    <property type="match status" value="1"/>
</dbReference>